<protein>
    <recommendedName>
        <fullName evidence="5">Glutathione peroxidase</fullName>
    </recommendedName>
</protein>
<dbReference type="GO" id="GO:0034599">
    <property type="term" value="P:cellular response to oxidative stress"/>
    <property type="evidence" value="ECO:0007669"/>
    <property type="project" value="TreeGrafter"/>
</dbReference>
<dbReference type="PROSITE" id="PS00460">
    <property type="entry name" value="GLUTATHIONE_PEROXID_1"/>
    <property type="match status" value="1"/>
</dbReference>
<dbReference type="Pfam" id="PF00255">
    <property type="entry name" value="GSHPx"/>
    <property type="match status" value="1"/>
</dbReference>
<dbReference type="PANTHER" id="PTHR11592:SF78">
    <property type="entry name" value="GLUTATHIONE PEROXIDASE"/>
    <property type="match status" value="1"/>
</dbReference>
<dbReference type="EMBL" id="JAJHVV010000003">
    <property type="protein sequence ID" value="MCK6262924.1"/>
    <property type="molecule type" value="Genomic_DNA"/>
</dbReference>
<evidence type="ECO:0000256" key="3">
    <source>
        <dbReference type="ARBA" id="ARBA00023002"/>
    </source>
</evidence>
<feature type="active site" evidence="4">
    <location>
        <position position="36"/>
    </location>
</feature>
<evidence type="ECO:0000256" key="5">
    <source>
        <dbReference type="RuleBase" id="RU000499"/>
    </source>
</evidence>
<comment type="similarity">
    <text evidence="1 5">Belongs to the glutathione peroxidase family.</text>
</comment>
<dbReference type="RefSeq" id="WP_248008032.1">
    <property type="nucleotide sequence ID" value="NZ_JAJHVV010000003.1"/>
</dbReference>
<dbReference type="SUPFAM" id="SSF52833">
    <property type="entry name" value="Thioredoxin-like"/>
    <property type="match status" value="1"/>
</dbReference>
<evidence type="ECO:0000313" key="7">
    <source>
        <dbReference type="Proteomes" id="UP001139559"/>
    </source>
</evidence>
<keyword evidence="3 5" id="KW-0560">Oxidoreductase</keyword>
<dbReference type="GO" id="GO:0004601">
    <property type="term" value="F:peroxidase activity"/>
    <property type="evidence" value="ECO:0007669"/>
    <property type="project" value="UniProtKB-KW"/>
</dbReference>
<evidence type="ECO:0000313" key="6">
    <source>
        <dbReference type="EMBL" id="MCK6262924.1"/>
    </source>
</evidence>
<sequence length="159" mass="17542">MSDFYKLTINTLQGKELKLSELEGKVVLVVNTASECGLTPQYEGLQKLHEQYADQGLVILGCPCNQFGEQEPGSVSEIQGGCLINYGVDFTISEKIEVNGDNAHPLFVYLKQQLSGVLGSRIKWNFTKFLIGKDGQPIKRFAPTTKPDAIESYIQKALA</sequence>
<dbReference type="PIRSF" id="PIRSF000303">
    <property type="entry name" value="Glutathion_perox"/>
    <property type="match status" value="1"/>
</dbReference>
<dbReference type="Gene3D" id="3.40.30.10">
    <property type="entry name" value="Glutaredoxin"/>
    <property type="match status" value="1"/>
</dbReference>
<gene>
    <name evidence="6" type="ORF">KP803_06485</name>
</gene>
<dbReference type="Proteomes" id="UP001139559">
    <property type="component" value="Unassembled WGS sequence"/>
</dbReference>
<comment type="caution">
    <text evidence="6">The sequence shown here is derived from an EMBL/GenBank/DDBJ whole genome shotgun (WGS) entry which is preliminary data.</text>
</comment>
<evidence type="ECO:0000256" key="1">
    <source>
        <dbReference type="ARBA" id="ARBA00006926"/>
    </source>
</evidence>
<evidence type="ECO:0000256" key="4">
    <source>
        <dbReference type="PIRSR" id="PIRSR000303-1"/>
    </source>
</evidence>
<dbReference type="InterPro" id="IPR029759">
    <property type="entry name" value="GPX_AS"/>
</dbReference>
<accession>A0A9X2BGJ4</accession>
<dbReference type="PANTHER" id="PTHR11592">
    <property type="entry name" value="GLUTATHIONE PEROXIDASE"/>
    <property type="match status" value="1"/>
</dbReference>
<dbReference type="FunFam" id="3.40.30.10:FF:000010">
    <property type="entry name" value="Glutathione peroxidase"/>
    <property type="match status" value="1"/>
</dbReference>
<dbReference type="AlphaFoldDB" id="A0A9X2BGJ4"/>
<dbReference type="PROSITE" id="PS51355">
    <property type="entry name" value="GLUTATHIONE_PEROXID_3"/>
    <property type="match status" value="1"/>
</dbReference>
<dbReference type="InterPro" id="IPR000889">
    <property type="entry name" value="Glutathione_peroxidase"/>
</dbReference>
<name>A0A9X2BGJ4_9VIBR</name>
<organism evidence="6 7">
    <name type="scientific">Vibrio amylolyticus</name>
    <dbReference type="NCBI Taxonomy" id="2847292"/>
    <lineage>
        <taxon>Bacteria</taxon>
        <taxon>Pseudomonadati</taxon>
        <taxon>Pseudomonadota</taxon>
        <taxon>Gammaproteobacteria</taxon>
        <taxon>Vibrionales</taxon>
        <taxon>Vibrionaceae</taxon>
        <taxon>Vibrio</taxon>
    </lineage>
</organism>
<evidence type="ECO:0000256" key="2">
    <source>
        <dbReference type="ARBA" id="ARBA00022559"/>
    </source>
</evidence>
<reference evidence="6" key="1">
    <citation type="submission" date="2021-11" db="EMBL/GenBank/DDBJ databases">
        <title>Vibrio ZSDE26 sp. nov. and Vibrio ZSDZ34 sp. nov., isolated from coastal seawater in Qingdao.</title>
        <authorList>
            <person name="Zhang P."/>
        </authorList>
    </citation>
    <scope>NUCLEOTIDE SEQUENCE</scope>
    <source>
        <strain evidence="6">ZSDE26</strain>
    </source>
</reference>
<dbReference type="CDD" id="cd00340">
    <property type="entry name" value="GSH_Peroxidase"/>
    <property type="match status" value="1"/>
</dbReference>
<dbReference type="PRINTS" id="PR01011">
    <property type="entry name" value="GLUTPROXDASE"/>
</dbReference>
<keyword evidence="2 5" id="KW-0575">Peroxidase</keyword>
<proteinExistence type="inferred from homology"/>
<keyword evidence="7" id="KW-1185">Reference proteome</keyword>
<dbReference type="InterPro" id="IPR036249">
    <property type="entry name" value="Thioredoxin-like_sf"/>
</dbReference>